<feature type="transmembrane region" description="Helical" evidence="1">
    <location>
        <begin position="35"/>
        <end position="56"/>
    </location>
</feature>
<gene>
    <name evidence="2" type="ORF">HIJ39_21740</name>
</gene>
<keyword evidence="1" id="KW-0472">Membrane</keyword>
<keyword evidence="1" id="KW-0812">Transmembrane</keyword>
<feature type="transmembrane region" description="Helical" evidence="1">
    <location>
        <begin position="7"/>
        <end position="29"/>
    </location>
</feature>
<organism evidence="2 3">
    <name type="scientific">Sulfobacillus harzensis</name>
    <dbReference type="NCBI Taxonomy" id="2729629"/>
    <lineage>
        <taxon>Bacteria</taxon>
        <taxon>Bacillati</taxon>
        <taxon>Bacillota</taxon>
        <taxon>Clostridia</taxon>
        <taxon>Eubacteriales</taxon>
        <taxon>Clostridiales Family XVII. Incertae Sedis</taxon>
        <taxon>Sulfobacillus</taxon>
    </lineage>
</organism>
<evidence type="ECO:0000256" key="1">
    <source>
        <dbReference type="SAM" id="Phobius"/>
    </source>
</evidence>
<dbReference type="EMBL" id="JABBVZ010000178">
    <property type="protein sequence ID" value="NMP24933.1"/>
    <property type="molecule type" value="Genomic_DNA"/>
</dbReference>
<protein>
    <submittedName>
        <fullName evidence="2">Uncharacterized protein</fullName>
    </submittedName>
</protein>
<proteinExistence type="predicted"/>
<sequence length="61" mass="6455">MKRRIGILRFILGSVMGVLGFGLMGVSVVPVRWGSLALGVVMMGLGLLLAVGTVTARSRRQ</sequence>
<dbReference type="AlphaFoldDB" id="A0A7Y0Q440"/>
<reference evidence="2 3" key="1">
    <citation type="submission" date="2020-04" db="EMBL/GenBank/DDBJ databases">
        <authorList>
            <person name="Zhang R."/>
            <person name="Schippers A."/>
        </authorList>
    </citation>
    <scope>NUCLEOTIDE SEQUENCE [LARGE SCALE GENOMIC DNA]</scope>
    <source>
        <strain evidence="2 3">DSM 109850</strain>
    </source>
</reference>
<dbReference type="Proteomes" id="UP000533476">
    <property type="component" value="Unassembled WGS sequence"/>
</dbReference>
<comment type="caution">
    <text evidence="2">The sequence shown here is derived from an EMBL/GenBank/DDBJ whole genome shotgun (WGS) entry which is preliminary data.</text>
</comment>
<evidence type="ECO:0000313" key="2">
    <source>
        <dbReference type="EMBL" id="NMP24933.1"/>
    </source>
</evidence>
<dbReference type="RefSeq" id="WP_169103136.1">
    <property type="nucleotide sequence ID" value="NZ_JABBVZ010000178.1"/>
</dbReference>
<accession>A0A7Y0Q440</accession>
<keyword evidence="3" id="KW-1185">Reference proteome</keyword>
<keyword evidence="1" id="KW-1133">Transmembrane helix</keyword>
<name>A0A7Y0Q440_9FIRM</name>
<evidence type="ECO:0000313" key="3">
    <source>
        <dbReference type="Proteomes" id="UP000533476"/>
    </source>
</evidence>